<evidence type="ECO:0008006" key="5">
    <source>
        <dbReference type="Google" id="ProtNLM"/>
    </source>
</evidence>
<dbReference type="EMBL" id="BAABWD010000006">
    <property type="protein sequence ID" value="GAA6132986.1"/>
    <property type="molecule type" value="Genomic_DNA"/>
</dbReference>
<reference evidence="3" key="2">
    <citation type="submission" date="2016-10" db="EMBL/GenBank/DDBJ databases">
        <authorList>
            <person name="Varghese N."/>
            <person name="Submissions S."/>
        </authorList>
    </citation>
    <scope>NUCLEOTIDE SEQUENCE [LARGE SCALE GENOMIC DNA]</scope>
    <source>
        <strain evidence="3">JCM 14963</strain>
    </source>
</reference>
<protein>
    <recommendedName>
        <fullName evidence="5">ATPase</fullName>
    </recommendedName>
</protein>
<evidence type="ECO:0000313" key="3">
    <source>
        <dbReference type="Proteomes" id="UP000243413"/>
    </source>
</evidence>
<accession>A0A1H1SZZ3</accession>
<keyword evidence="4" id="KW-1185">Reference proteome</keyword>
<reference evidence="2" key="1">
    <citation type="submission" date="2016-10" db="EMBL/GenBank/DDBJ databases">
        <authorList>
            <person name="de Groot N.N."/>
        </authorList>
    </citation>
    <scope>NUCLEOTIDE SEQUENCE [LARGE SCALE GENOMIC DNA]</scope>
    <source>
        <strain evidence="2">JCM 14963</strain>
    </source>
</reference>
<organism evidence="2 3">
    <name type="scientific">Halopseudomonas sabulinigri</name>
    <dbReference type="NCBI Taxonomy" id="472181"/>
    <lineage>
        <taxon>Bacteria</taxon>
        <taxon>Pseudomonadati</taxon>
        <taxon>Pseudomonadota</taxon>
        <taxon>Gammaproteobacteria</taxon>
        <taxon>Pseudomonadales</taxon>
        <taxon>Pseudomonadaceae</taxon>
        <taxon>Halopseudomonas</taxon>
    </lineage>
</organism>
<gene>
    <name evidence="1" type="ORF">NBRC116187_33460</name>
    <name evidence="2" type="ORF">SAMN05216271_2137</name>
</gene>
<proteinExistence type="predicted"/>
<dbReference type="AlphaFoldDB" id="A0A1H1SZZ3"/>
<dbReference type="OrthoDB" id="278693at2"/>
<dbReference type="RefSeq" id="WP_092286466.1">
    <property type="nucleotide sequence ID" value="NZ_BAABWD010000006.1"/>
</dbReference>
<name>A0A1H1SZZ3_9GAMM</name>
<reference evidence="1 4" key="3">
    <citation type="submission" date="2024-04" db="EMBL/GenBank/DDBJ databases">
        <title>Draft genome sequence of Halopseudomonas sabulinigri NBRC 116187.</title>
        <authorList>
            <person name="Miyakawa T."/>
            <person name="Kusuya Y."/>
            <person name="Miura T."/>
        </authorList>
    </citation>
    <scope>NUCLEOTIDE SEQUENCE [LARGE SCALE GENOMIC DNA]</scope>
    <source>
        <strain evidence="1 4">4NH20-0042</strain>
    </source>
</reference>
<evidence type="ECO:0000313" key="1">
    <source>
        <dbReference type="EMBL" id="GAA6132986.1"/>
    </source>
</evidence>
<dbReference type="Proteomes" id="UP000243413">
    <property type="component" value="Chromosome I"/>
</dbReference>
<evidence type="ECO:0000313" key="2">
    <source>
        <dbReference type="EMBL" id="SDS53585.1"/>
    </source>
</evidence>
<evidence type="ECO:0000313" key="4">
    <source>
        <dbReference type="Proteomes" id="UP001486808"/>
    </source>
</evidence>
<dbReference type="Proteomes" id="UP001486808">
    <property type="component" value="Unassembled WGS sequence"/>
</dbReference>
<dbReference type="EMBL" id="LT629763">
    <property type="protein sequence ID" value="SDS53585.1"/>
    <property type="molecule type" value="Genomic_DNA"/>
</dbReference>
<sequence>MKAETYRELIEWTQHMHGQLAKCMEAGAVSGETTERMRWLLQYLADHERCMQQMVARFEQQADINVLDSWVYDHFTDNPRTRTLDLEVSFAGLDYDAICTRVFDLHNDALDLYRYLEGRAETAGGRELMQDLLAMEQHETLRLAEQAQRAQEM</sequence>
<dbReference type="STRING" id="472181.SAMN05216271_2137"/>